<feature type="domain" description="SnoaL-like" evidence="1">
    <location>
        <begin position="5"/>
        <end position="133"/>
    </location>
</feature>
<dbReference type="KEGG" id="bsol:FSW04_06420"/>
<dbReference type="RefSeq" id="WP_146917508.1">
    <property type="nucleotide sequence ID" value="NZ_CP042430.1"/>
</dbReference>
<dbReference type="CDD" id="cd00531">
    <property type="entry name" value="NTF2_like"/>
    <property type="match status" value="1"/>
</dbReference>
<protein>
    <submittedName>
        <fullName evidence="2">Nuclear transport factor 2 family protein</fullName>
    </submittedName>
</protein>
<gene>
    <name evidence="2" type="ORF">FSW04_06420</name>
</gene>
<name>A0A5B8U2E6_9ACTN</name>
<evidence type="ECO:0000259" key="1">
    <source>
        <dbReference type="Pfam" id="PF13577"/>
    </source>
</evidence>
<dbReference type="Gene3D" id="3.10.450.50">
    <property type="match status" value="1"/>
</dbReference>
<keyword evidence="3" id="KW-1185">Reference proteome</keyword>
<dbReference type="SUPFAM" id="SSF54427">
    <property type="entry name" value="NTF2-like"/>
    <property type="match status" value="1"/>
</dbReference>
<evidence type="ECO:0000313" key="2">
    <source>
        <dbReference type="EMBL" id="QEC47259.1"/>
    </source>
</evidence>
<dbReference type="OrthoDB" id="3173051at2"/>
<dbReference type="EMBL" id="CP042430">
    <property type="protein sequence ID" value="QEC47259.1"/>
    <property type="molecule type" value="Genomic_DNA"/>
</dbReference>
<proteinExistence type="predicted"/>
<dbReference type="InterPro" id="IPR032710">
    <property type="entry name" value="NTF2-like_dom_sf"/>
</dbReference>
<accession>A0A5B8U2E6</accession>
<dbReference type="InterPro" id="IPR037401">
    <property type="entry name" value="SnoaL-like"/>
</dbReference>
<dbReference type="Pfam" id="PF13577">
    <property type="entry name" value="SnoaL_4"/>
    <property type="match status" value="1"/>
</dbReference>
<dbReference type="Proteomes" id="UP000321805">
    <property type="component" value="Chromosome"/>
</dbReference>
<organism evidence="2 3">
    <name type="scientific">Baekduia soli</name>
    <dbReference type="NCBI Taxonomy" id="496014"/>
    <lineage>
        <taxon>Bacteria</taxon>
        <taxon>Bacillati</taxon>
        <taxon>Actinomycetota</taxon>
        <taxon>Thermoleophilia</taxon>
        <taxon>Solirubrobacterales</taxon>
        <taxon>Baekduiaceae</taxon>
        <taxon>Baekduia</taxon>
    </lineage>
</organism>
<dbReference type="AlphaFoldDB" id="A0A5B8U2E6"/>
<reference evidence="2 3" key="1">
    <citation type="journal article" date="2018" name="J. Microbiol.">
        <title>Baekduia soli gen. nov., sp. nov., a novel bacterium isolated from the soil of Baekdu Mountain and proposal of a novel family name, Baekduiaceae fam. nov.</title>
        <authorList>
            <person name="An D.S."/>
            <person name="Siddiqi M.Z."/>
            <person name="Kim K.H."/>
            <person name="Yu H.S."/>
            <person name="Im W.T."/>
        </authorList>
    </citation>
    <scope>NUCLEOTIDE SEQUENCE [LARGE SCALE GENOMIC DNA]</scope>
    <source>
        <strain evidence="2 3">BR7-21</strain>
    </source>
</reference>
<evidence type="ECO:0000313" key="3">
    <source>
        <dbReference type="Proteomes" id="UP000321805"/>
    </source>
</evidence>
<sequence>MDQLQRLCNIEEIGRVKHRYFRLMDEKRWDEWGDVFTEDCHFTVGAGDGPVETTIDGRENIVAFWRDALKDGLSLHHGHMPDITFPTESTAHALWTYEYYGELGPGNMVRIYGIYDDDFEQAPDGAWRIRRLHINRLRLDEVPS</sequence>